<dbReference type="STRING" id="1798405.A3E64_02300"/>
<reference evidence="7 8" key="1">
    <citation type="journal article" date="2016" name="Nat. Commun.">
        <title>Thousands of microbial genomes shed light on interconnected biogeochemical processes in an aquifer system.</title>
        <authorList>
            <person name="Anantharaman K."/>
            <person name="Brown C.T."/>
            <person name="Hug L.A."/>
            <person name="Sharon I."/>
            <person name="Castelle C.J."/>
            <person name="Probst A.J."/>
            <person name="Thomas B.C."/>
            <person name="Singh A."/>
            <person name="Wilkins M.J."/>
            <person name="Karaoz U."/>
            <person name="Brodie E.L."/>
            <person name="Williams K.H."/>
            <person name="Hubbard S.S."/>
            <person name="Banfield J.F."/>
        </authorList>
    </citation>
    <scope>NUCLEOTIDE SEQUENCE [LARGE SCALE GENOMIC DNA]</scope>
</reference>
<keyword evidence="4 5" id="KW-0418">Kinase</keyword>
<proteinExistence type="inferred from homology"/>
<comment type="subunit">
    <text evidence="6">Monomer.</text>
</comment>
<evidence type="ECO:0000256" key="2">
    <source>
        <dbReference type="ARBA" id="ARBA00022727"/>
    </source>
</evidence>
<dbReference type="Proteomes" id="UP000177174">
    <property type="component" value="Unassembled WGS sequence"/>
</dbReference>
<dbReference type="InterPro" id="IPR027417">
    <property type="entry name" value="P-loop_NTPase"/>
</dbReference>
<evidence type="ECO:0000256" key="5">
    <source>
        <dbReference type="RuleBase" id="RU003330"/>
    </source>
</evidence>
<dbReference type="PRINTS" id="PR00094">
    <property type="entry name" value="ADENYLTKNASE"/>
</dbReference>
<sequence length="228" mass="25543">MAKKAVVIYGPPGSGKGTQANLLAWTKNFIHFDTGKFLEQVVNDPDNRNNPMIQEEKKLFDGGKLLTPSFVLKVTREKTIDVSKAGFSIVFSGSPRTMFEAFGDDKNRGLVDILDEQYGKENALFVLLDIDPGVAIQRNKNRRVCSVCATAILYNDEHQHKTCPLCGGELRTRAVDNPAVLETRIKEYEERTKPIVAELEKRGYKINKVNAAAKPFDVFAELKKKLQL</sequence>
<dbReference type="AlphaFoldDB" id="A0A1G1ZGR8"/>
<dbReference type="CDD" id="cd01428">
    <property type="entry name" value="ADK"/>
    <property type="match status" value="1"/>
</dbReference>
<protein>
    <recommendedName>
        <fullName evidence="6">Adenylate kinase</fullName>
        <ecNumber evidence="6">2.7.4.3</ecNumber>
    </recommendedName>
</protein>
<gene>
    <name evidence="7" type="ORF">A3E64_02300</name>
</gene>
<dbReference type="InterPro" id="IPR000850">
    <property type="entry name" value="Adenylat/UMP-CMP_kin"/>
</dbReference>
<dbReference type="EC" id="2.7.4.3" evidence="6"/>
<dbReference type="Gene3D" id="3.40.50.300">
    <property type="entry name" value="P-loop containing nucleotide triphosphate hydrolases"/>
    <property type="match status" value="1"/>
</dbReference>
<keyword evidence="6" id="KW-0067">ATP-binding</keyword>
<dbReference type="GO" id="GO:0005524">
    <property type="term" value="F:ATP binding"/>
    <property type="evidence" value="ECO:0007669"/>
    <property type="project" value="UniProtKB-KW"/>
</dbReference>
<name>A0A1G1ZGR8_9BACT</name>
<dbReference type="Pfam" id="PF00406">
    <property type="entry name" value="ADK"/>
    <property type="match status" value="1"/>
</dbReference>
<keyword evidence="2" id="KW-0545">Nucleotide biosynthesis</keyword>
<accession>A0A1G1ZGR8</accession>
<keyword evidence="3 6" id="KW-0547">Nucleotide-binding</keyword>
<evidence type="ECO:0000256" key="3">
    <source>
        <dbReference type="ARBA" id="ARBA00022741"/>
    </source>
</evidence>
<evidence type="ECO:0000256" key="1">
    <source>
        <dbReference type="ARBA" id="ARBA00022679"/>
    </source>
</evidence>
<keyword evidence="1 5" id="KW-0808">Transferase</keyword>
<evidence type="ECO:0000313" key="8">
    <source>
        <dbReference type="Proteomes" id="UP000177174"/>
    </source>
</evidence>
<dbReference type="PANTHER" id="PTHR23359">
    <property type="entry name" value="NUCLEOTIDE KINASE"/>
    <property type="match status" value="1"/>
</dbReference>
<comment type="catalytic activity">
    <reaction evidence="6">
        <text>AMP + ATP = 2 ADP</text>
        <dbReference type="Rhea" id="RHEA:12973"/>
        <dbReference type="ChEBI" id="CHEBI:30616"/>
        <dbReference type="ChEBI" id="CHEBI:456215"/>
        <dbReference type="ChEBI" id="CHEBI:456216"/>
        <dbReference type="EC" id="2.7.4.3"/>
    </reaction>
</comment>
<organism evidence="7 8">
    <name type="scientific">Candidatus Harrisonbacteria bacterium RIFCSPHIGHO2_12_FULL_48_16</name>
    <dbReference type="NCBI Taxonomy" id="1798405"/>
    <lineage>
        <taxon>Bacteria</taxon>
        <taxon>Candidatus Harrisoniibacteriota</taxon>
    </lineage>
</organism>
<evidence type="ECO:0000313" key="7">
    <source>
        <dbReference type="EMBL" id="OGY63734.1"/>
    </source>
</evidence>
<comment type="subcellular location">
    <subcellularLocation>
        <location evidence="6">Cytoplasm</location>
    </subcellularLocation>
</comment>
<evidence type="ECO:0000256" key="4">
    <source>
        <dbReference type="ARBA" id="ARBA00022777"/>
    </source>
</evidence>
<dbReference type="SUPFAM" id="SSF52540">
    <property type="entry name" value="P-loop containing nucleoside triphosphate hydrolases"/>
    <property type="match status" value="1"/>
</dbReference>
<dbReference type="GO" id="GO:0005737">
    <property type="term" value="C:cytoplasm"/>
    <property type="evidence" value="ECO:0007669"/>
    <property type="project" value="UniProtKB-SubCell"/>
</dbReference>
<evidence type="ECO:0000256" key="6">
    <source>
        <dbReference type="RuleBase" id="RU003331"/>
    </source>
</evidence>
<comment type="caution">
    <text evidence="7">The sequence shown here is derived from an EMBL/GenBank/DDBJ whole genome shotgun (WGS) entry which is preliminary data.</text>
</comment>
<comment type="similarity">
    <text evidence="5">Belongs to the adenylate kinase family.</text>
</comment>
<dbReference type="EMBL" id="MHJH01000034">
    <property type="protein sequence ID" value="OGY63734.1"/>
    <property type="molecule type" value="Genomic_DNA"/>
</dbReference>
<dbReference type="GO" id="GO:0004017">
    <property type="term" value="F:AMP kinase activity"/>
    <property type="evidence" value="ECO:0007669"/>
    <property type="project" value="UniProtKB-EC"/>
</dbReference>